<name>A0A5P1E017_ASPOF</name>
<evidence type="ECO:0000313" key="2">
    <source>
        <dbReference type="Proteomes" id="UP000243459"/>
    </source>
</evidence>
<dbReference type="Gramene" id="ONK55818">
    <property type="protein sequence ID" value="ONK55818"/>
    <property type="gene ID" value="A4U43_C10F1290"/>
</dbReference>
<dbReference type="Proteomes" id="UP000243459">
    <property type="component" value="Chromosome 10"/>
</dbReference>
<accession>A0A5P1E017</accession>
<reference evidence="2" key="1">
    <citation type="journal article" date="2017" name="Nat. Commun.">
        <title>The asparagus genome sheds light on the origin and evolution of a young Y chromosome.</title>
        <authorList>
            <person name="Harkess A."/>
            <person name="Zhou J."/>
            <person name="Xu C."/>
            <person name="Bowers J.E."/>
            <person name="Van der Hulst R."/>
            <person name="Ayyampalayam S."/>
            <person name="Mercati F."/>
            <person name="Riccardi P."/>
            <person name="McKain M.R."/>
            <person name="Kakrana A."/>
            <person name="Tang H."/>
            <person name="Ray J."/>
            <person name="Groenendijk J."/>
            <person name="Arikit S."/>
            <person name="Mathioni S.M."/>
            <person name="Nakano M."/>
            <person name="Shan H."/>
            <person name="Telgmann-Rauber A."/>
            <person name="Kanno A."/>
            <person name="Yue Z."/>
            <person name="Chen H."/>
            <person name="Li W."/>
            <person name="Chen Y."/>
            <person name="Xu X."/>
            <person name="Zhang Y."/>
            <person name="Luo S."/>
            <person name="Chen H."/>
            <person name="Gao J."/>
            <person name="Mao Z."/>
            <person name="Pires J.C."/>
            <person name="Luo M."/>
            <person name="Kudrna D."/>
            <person name="Wing R.A."/>
            <person name="Meyers B.C."/>
            <person name="Yi K."/>
            <person name="Kong H."/>
            <person name="Lavrijsen P."/>
            <person name="Sunseri F."/>
            <person name="Falavigna A."/>
            <person name="Ye Y."/>
            <person name="Leebens-Mack J.H."/>
            <person name="Chen G."/>
        </authorList>
    </citation>
    <scope>NUCLEOTIDE SEQUENCE [LARGE SCALE GENOMIC DNA]</scope>
    <source>
        <strain evidence="2">cv. DH0086</strain>
    </source>
</reference>
<sequence length="68" mass="7912">MCFCTLIKEPATEEGIHASEAKVAEIFIEEDATEEGDEEEEDELEKRAEEFIEMMNRVWKAEMETLRA</sequence>
<organism evidence="1 2">
    <name type="scientific">Asparagus officinalis</name>
    <name type="common">Garden asparagus</name>
    <dbReference type="NCBI Taxonomy" id="4686"/>
    <lineage>
        <taxon>Eukaryota</taxon>
        <taxon>Viridiplantae</taxon>
        <taxon>Streptophyta</taxon>
        <taxon>Embryophyta</taxon>
        <taxon>Tracheophyta</taxon>
        <taxon>Spermatophyta</taxon>
        <taxon>Magnoliopsida</taxon>
        <taxon>Liliopsida</taxon>
        <taxon>Asparagales</taxon>
        <taxon>Asparagaceae</taxon>
        <taxon>Asparagoideae</taxon>
        <taxon>Asparagus</taxon>
    </lineage>
</organism>
<dbReference type="AlphaFoldDB" id="A0A5P1E017"/>
<evidence type="ECO:0000313" key="1">
    <source>
        <dbReference type="EMBL" id="ONK55818.1"/>
    </source>
</evidence>
<proteinExistence type="predicted"/>
<dbReference type="EMBL" id="CM007390">
    <property type="protein sequence ID" value="ONK55818.1"/>
    <property type="molecule type" value="Genomic_DNA"/>
</dbReference>
<protein>
    <submittedName>
        <fullName evidence="1">Uncharacterized protein</fullName>
    </submittedName>
</protein>
<gene>
    <name evidence="1" type="ORF">A4U43_C10F1290</name>
</gene>
<keyword evidence="2" id="KW-1185">Reference proteome</keyword>